<feature type="chain" id="PRO_5020365052" description="Lipoprotein" evidence="1">
    <location>
        <begin position="25"/>
        <end position="205"/>
    </location>
</feature>
<comment type="caution">
    <text evidence="2">The sequence shown here is derived from an EMBL/GenBank/DDBJ whole genome shotgun (WGS) entry which is preliminary data.</text>
</comment>
<reference evidence="2 3" key="1">
    <citation type="submission" date="2019-03" db="EMBL/GenBank/DDBJ databases">
        <title>Genomic Encyclopedia of Type Strains, Phase IV (KMG-IV): sequencing the most valuable type-strain genomes for metagenomic binning, comparative biology and taxonomic classification.</title>
        <authorList>
            <person name="Goeker M."/>
        </authorList>
    </citation>
    <scope>NUCLEOTIDE SEQUENCE [LARGE SCALE GENOMIC DNA]</scope>
    <source>
        <strain evidence="2 3">DSM 21667</strain>
    </source>
</reference>
<keyword evidence="1" id="KW-0732">Signal</keyword>
<sequence length="205" mass="21871">MTTTTRLLRWALLLCAAVLLSACAYGRKIAYSTTVPDIEPQGTLSVAVGTSDQRPYIVSGDKTPTFVGLMRGGYGNPFNVNTVSGAPLADDINASLSSALSARGFTASSVSIASSDSTRAAKEKLVAKGAERSVFVVLNEWKSDTFMNTSLLFDVVIRVFDGGGNELGSADFKGNDNIGRGVILDAYKRKMESWFSDPRIVKALQ</sequence>
<evidence type="ECO:0000313" key="3">
    <source>
        <dbReference type="Proteomes" id="UP000295293"/>
    </source>
</evidence>
<protein>
    <recommendedName>
        <fullName evidence="4">Lipoprotein</fullName>
    </recommendedName>
</protein>
<dbReference type="OrthoDB" id="6989177at2"/>
<keyword evidence="3" id="KW-1185">Reference proteome</keyword>
<feature type="signal peptide" evidence="1">
    <location>
        <begin position="1"/>
        <end position="24"/>
    </location>
</feature>
<evidence type="ECO:0000313" key="2">
    <source>
        <dbReference type="EMBL" id="TDR45851.1"/>
    </source>
</evidence>
<gene>
    <name evidence="2" type="ORF">DFR29_104281</name>
</gene>
<proteinExistence type="predicted"/>
<name>A0A4R6Z2N3_9GAMM</name>
<accession>A0A4R6Z2N3</accession>
<dbReference type="AlphaFoldDB" id="A0A4R6Z2N3"/>
<dbReference type="EMBL" id="SNZH01000004">
    <property type="protein sequence ID" value="TDR45851.1"/>
    <property type="molecule type" value="Genomic_DNA"/>
</dbReference>
<organism evidence="2 3">
    <name type="scientific">Tahibacter aquaticus</name>
    <dbReference type="NCBI Taxonomy" id="520092"/>
    <lineage>
        <taxon>Bacteria</taxon>
        <taxon>Pseudomonadati</taxon>
        <taxon>Pseudomonadota</taxon>
        <taxon>Gammaproteobacteria</taxon>
        <taxon>Lysobacterales</taxon>
        <taxon>Rhodanobacteraceae</taxon>
        <taxon>Tahibacter</taxon>
    </lineage>
</organism>
<dbReference type="RefSeq" id="WP_133818212.1">
    <property type="nucleotide sequence ID" value="NZ_SNZH01000004.1"/>
</dbReference>
<evidence type="ECO:0000256" key="1">
    <source>
        <dbReference type="SAM" id="SignalP"/>
    </source>
</evidence>
<dbReference type="Proteomes" id="UP000295293">
    <property type="component" value="Unassembled WGS sequence"/>
</dbReference>
<evidence type="ECO:0008006" key="4">
    <source>
        <dbReference type="Google" id="ProtNLM"/>
    </source>
</evidence>
<dbReference type="PROSITE" id="PS51257">
    <property type="entry name" value="PROKAR_LIPOPROTEIN"/>
    <property type="match status" value="1"/>
</dbReference>